<dbReference type="PROSITE" id="PS51634">
    <property type="entry name" value="CRC"/>
    <property type="match status" value="2"/>
</dbReference>
<dbReference type="Proteomes" id="UP000440732">
    <property type="component" value="Unassembled WGS sequence"/>
</dbReference>
<dbReference type="InterPro" id="IPR005172">
    <property type="entry name" value="CRC"/>
</dbReference>
<dbReference type="GO" id="GO:0006355">
    <property type="term" value="P:regulation of DNA-templated transcription"/>
    <property type="evidence" value="ECO:0007669"/>
    <property type="project" value="TreeGrafter"/>
</dbReference>
<evidence type="ECO:0000256" key="2">
    <source>
        <dbReference type="ARBA" id="ARBA00007267"/>
    </source>
</evidence>
<feature type="domain" description="CRC" evidence="5">
    <location>
        <begin position="156"/>
        <end position="265"/>
    </location>
</feature>
<evidence type="ECO:0000313" key="20">
    <source>
        <dbReference type="Proteomes" id="UP000441208"/>
    </source>
</evidence>
<dbReference type="SMART" id="SM01114">
    <property type="entry name" value="CXC"/>
    <property type="match status" value="3"/>
</dbReference>
<evidence type="ECO:0000313" key="23">
    <source>
        <dbReference type="Proteomes" id="UP000488956"/>
    </source>
</evidence>
<dbReference type="Pfam" id="PF03638">
    <property type="entry name" value="TCR"/>
    <property type="match status" value="3"/>
</dbReference>
<evidence type="ECO:0000313" key="14">
    <source>
        <dbReference type="EMBL" id="KAE9326656.1"/>
    </source>
</evidence>
<evidence type="ECO:0000313" key="6">
    <source>
        <dbReference type="EMBL" id="KAE8948245.1"/>
    </source>
</evidence>
<dbReference type="Proteomes" id="UP000476176">
    <property type="component" value="Unassembled WGS sequence"/>
</dbReference>
<evidence type="ECO:0000256" key="4">
    <source>
        <dbReference type="SAM" id="MobiDB-lite"/>
    </source>
</evidence>
<dbReference type="EMBL" id="QXFW01000037">
    <property type="protein sequence ID" value="KAE9028814.1"/>
    <property type="molecule type" value="Genomic_DNA"/>
</dbReference>
<evidence type="ECO:0000313" key="16">
    <source>
        <dbReference type="Proteomes" id="UP000433483"/>
    </source>
</evidence>
<evidence type="ECO:0000259" key="5">
    <source>
        <dbReference type="PROSITE" id="PS51634"/>
    </source>
</evidence>
<feature type="region of interest" description="Disordered" evidence="4">
    <location>
        <begin position="451"/>
        <end position="556"/>
    </location>
</feature>
<dbReference type="EMBL" id="QXFX01000517">
    <property type="protein sequence ID" value="KAE9112803.1"/>
    <property type="molecule type" value="Genomic_DNA"/>
</dbReference>
<dbReference type="InterPro" id="IPR033467">
    <property type="entry name" value="Tesmin/TSO1-like_CXC"/>
</dbReference>
<feature type="compositionally biased region" description="Basic and acidic residues" evidence="4">
    <location>
        <begin position="477"/>
        <end position="490"/>
    </location>
</feature>
<dbReference type="PANTHER" id="PTHR12446">
    <property type="entry name" value="TESMIN/TSO1-RELATED"/>
    <property type="match status" value="1"/>
</dbReference>
<dbReference type="EMBL" id="QXGC01000058">
    <property type="protein sequence ID" value="KAE9252123.1"/>
    <property type="molecule type" value="Genomic_DNA"/>
</dbReference>
<reference evidence="15 16" key="1">
    <citation type="submission" date="2018-08" db="EMBL/GenBank/DDBJ databases">
        <title>Genomic investigation of the strawberry pathogen Phytophthora fragariae indicates pathogenicity is determined by transcriptional variation in three key races.</title>
        <authorList>
            <person name="Adams T.M."/>
            <person name="Armitage A.D."/>
            <person name="Sobczyk M.K."/>
            <person name="Bates H.J."/>
            <person name="Dunwell J.M."/>
            <person name="Nellist C.F."/>
            <person name="Harrison R.J."/>
        </authorList>
    </citation>
    <scope>NUCLEOTIDE SEQUENCE [LARGE SCALE GENOMIC DNA]</scope>
    <source>
        <strain evidence="14 17">A4</strain>
        <strain evidence="13 18">BC-1</strain>
        <strain evidence="12 22">BC-23</strain>
        <strain evidence="11 16">NOV-27</strain>
        <strain evidence="10 19">NOV-5</strain>
        <strain evidence="9 20">NOV-71</strain>
        <strain evidence="6 15">NOV-9</strain>
        <strain evidence="8 23">ONT-3</strain>
        <strain evidence="7 21">SCRP245</strain>
    </source>
</reference>
<organism evidence="6 15">
    <name type="scientific">Phytophthora fragariae</name>
    <dbReference type="NCBI Taxonomy" id="53985"/>
    <lineage>
        <taxon>Eukaryota</taxon>
        <taxon>Sar</taxon>
        <taxon>Stramenopiles</taxon>
        <taxon>Oomycota</taxon>
        <taxon>Peronosporomycetes</taxon>
        <taxon>Peronosporales</taxon>
        <taxon>Peronosporaceae</taxon>
        <taxon>Phytophthora</taxon>
    </lineage>
</organism>
<dbReference type="AlphaFoldDB" id="A0A6A3FQ70"/>
<feature type="compositionally biased region" description="Polar residues" evidence="4">
    <location>
        <begin position="523"/>
        <end position="534"/>
    </location>
</feature>
<dbReference type="PANTHER" id="PTHR12446:SF34">
    <property type="entry name" value="PROTEIN LIN-54 HOMOLOG"/>
    <property type="match status" value="1"/>
</dbReference>
<feature type="compositionally biased region" description="Low complexity" evidence="4">
    <location>
        <begin position="302"/>
        <end position="311"/>
    </location>
</feature>
<evidence type="ECO:0000313" key="7">
    <source>
        <dbReference type="EMBL" id="KAE9028814.1"/>
    </source>
</evidence>
<feature type="compositionally biased region" description="Acidic residues" evidence="4">
    <location>
        <begin position="501"/>
        <end position="522"/>
    </location>
</feature>
<dbReference type="Proteomes" id="UP000437068">
    <property type="component" value="Unassembled WGS sequence"/>
</dbReference>
<evidence type="ECO:0000313" key="13">
    <source>
        <dbReference type="EMBL" id="KAE9254125.1"/>
    </source>
</evidence>
<sequence length="580" mass="62852">MDSDDGGRRRGCNCKKSSCLKLYCECFAASGRCSERCQCVGCKNRSHNQQEIAQAIQAIEKRTQKAFRPSLPAARASETEPAPEPASRPPVSSASTPATFPAERKAAMAMAGTSPRPICACSDGKCTGDCPCLSLFGTCSPRCQCKGCQVQAQPERTKGCSCKKSNCLKLYCECLAAQRMCDHLCNCEGCKNCQETLAERERAVAAILERNPLAFQPKVASGSSQHLRGCNCRKSGCMKNYCECHQAGVACTSRCACHQCRNTETFVSAKKMLVFAGMSADDSNLRVSLDRPSQRKIVKRPACASAKAANAQNGMRTPTNASTQRPSALELLSRSAPVAHSKLYQRNDSFMDGLPPTTPTKRPSSNMEHCHTAGGAVVTPTFAKRKYTRRSFTKLPFMDRIQEAAAQVTELPSVEDAVVNVYDARNTEGVGDPELAILSRSLLRTAMTVELAEEEKESADNPMGQTPVKEQTGSLKIDPRRVSDVSDGREALSPTAAGLFCEEEFSEAIGDDDSQQEMEEETNGNGLQSGSTSNDDNRKPKRSSGRDQGRSKSLSAMQERAVLQEFSVWLRNLAAGVPSH</sequence>
<dbReference type="EMBL" id="QXGD01000082">
    <property type="protein sequence ID" value="KAE9254125.1"/>
    <property type="molecule type" value="Genomic_DNA"/>
</dbReference>
<evidence type="ECO:0000313" key="18">
    <source>
        <dbReference type="Proteomes" id="UP000440367"/>
    </source>
</evidence>
<accession>A0A6A3FQ70</accession>
<gene>
    <name evidence="14" type="ORF">PF001_g2323</name>
    <name evidence="13" type="ORF">PF002_g3003</name>
    <name evidence="12" type="ORF">PF004_g2126</name>
    <name evidence="11" type="ORF">PF005_g2061</name>
    <name evidence="10" type="ORF">PF006_g1605</name>
    <name evidence="9" type="ORF">PF007_g2078</name>
    <name evidence="6" type="ORF">PF009_g2178</name>
    <name evidence="8" type="ORF">PF010_g10308</name>
    <name evidence="7" type="ORF">PF011_g1371</name>
</gene>
<evidence type="ECO:0000256" key="3">
    <source>
        <dbReference type="ARBA" id="ARBA00023242"/>
    </source>
</evidence>
<dbReference type="Proteomes" id="UP000488956">
    <property type="component" value="Unassembled WGS sequence"/>
</dbReference>
<feature type="region of interest" description="Disordered" evidence="4">
    <location>
        <begin position="346"/>
        <end position="368"/>
    </location>
</feature>
<dbReference type="Proteomes" id="UP000440367">
    <property type="component" value="Unassembled WGS sequence"/>
</dbReference>
<evidence type="ECO:0000313" key="19">
    <source>
        <dbReference type="Proteomes" id="UP000440732"/>
    </source>
</evidence>
<dbReference type="EMBL" id="QXGE01000064">
    <property type="protein sequence ID" value="KAE9326656.1"/>
    <property type="molecule type" value="Genomic_DNA"/>
</dbReference>
<feature type="region of interest" description="Disordered" evidence="4">
    <location>
        <begin position="300"/>
        <end position="327"/>
    </location>
</feature>
<dbReference type="OrthoDB" id="6283463at2759"/>
<dbReference type="EMBL" id="QXGB01000053">
    <property type="protein sequence ID" value="KAE9234063.1"/>
    <property type="molecule type" value="Genomic_DNA"/>
</dbReference>
<evidence type="ECO:0000313" key="21">
    <source>
        <dbReference type="Proteomes" id="UP000460718"/>
    </source>
</evidence>
<feature type="region of interest" description="Disordered" evidence="4">
    <location>
        <begin position="71"/>
        <end position="98"/>
    </location>
</feature>
<dbReference type="GO" id="GO:0005634">
    <property type="term" value="C:nucleus"/>
    <property type="evidence" value="ECO:0007669"/>
    <property type="project" value="UniProtKB-SubCell"/>
</dbReference>
<evidence type="ECO:0000313" key="17">
    <source>
        <dbReference type="Proteomes" id="UP000437068"/>
    </source>
</evidence>
<feature type="domain" description="CRC" evidence="5">
    <location>
        <begin position="8"/>
        <end position="153"/>
    </location>
</feature>
<evidence type="ECO:0000313" key="11">
    <source>
        <dbReference type="EMBL" id="KAE9234063.1"/>
    </source>
</evidence>
<evidence type="ECO:0000313" key="22">
    <source>
        <dbReference type="Proteomes" id="UP000476176"/>
    </source>
</evidence>
<dbReference type="Proteomes" id="UP000460718">
    <property type="component" value="Unassembled WGS sequence"/>
</dbReference>
<evidence type="ECO:0000313" key="10">
    <source>
        <dbReference type="EMBL" id="KAE9154348.1"/>
    </source>
</evidence>
<evidence type="ECO:0000256" key="1">
    <source>
        <dbReference type="ARBA" id="ARBA00004123"/>
    </source>
</evidence>
<protein>
    <recommendedName>
        <fullName evidence="5">CRC domain-containing protein</fullName>
    </recommendedName>
</protein>
<keyword evidence="16" id="KW-1185">Reference proteome</keyword>
<dbReference type="Proteomes" id="UP000429523">
    <property type="component" value="Unassembled WGS sequence"/>
</dbReference>
<comment type="similarity">
    <text evidence="2">Belongs to the lin-54 family.</text>
</comment>
<dbReference type="EMBL" id="QXGF01000056">
    <property type="protein sequence ID" value="KAE8948245.1"/>
    <property type="molecule type" value="Genomic_DNA"/>
</dbReference>
<keyword evidence="3" id="KW-0539">Nucleus</keyword>
<evidence type="ECO:0000313" key="12">
    <source>
        <dbReference type="EMBL" id="KAE9252123.1"/>
    </source>
</evidence>
<comment type="caution">
    <text evidence="6">The sequence shown here is derived from an EMBL/GenBank/DDBJ whole genome shotgun (WGS) entry which is preliminary data.</text>
</comment>
<dbReference type="InterPro" id="IPR028307">
    <property type="entry name" value="Lin-54_fam"/>
</dbReference>
<dbReference type="Proteomes" id="UP000433483">
    <property type="component" value="Unassembled WGS sequence"/>
</dbReference>
<evidence type="ECO:0000313" key="8">
    <source>
        <dbReference type="EMBL" id="KAE9112803.1"/>
    </source>
</evidence>
<dbReference type="EMBL" id="QXFZ01000054">
    <property type="protein sequence ID" value="KAE9136727.1"/>
    <property type="molecule type" value="Genomic_DNA"/>
</dbReference>
<dbReference type="EMBL" id="QXGA01000041">
    <property type="protein sequence ID" value="KAE9154348.1"/>
    <property type="molecule type" value="Genomic_DNA"/>
</dbReference>
<feature type="compositionally biased region" description="Polar residues" evidence="4">
    <location>
        <begin position="312"/>
        <end position="326"/>
    </location>
</feature>
<evidence type="ECO:0000313" key="15">
    <source>
        <dbReference type="Proteomes" id="UP000429523"/>
    </source>
</evidence>
<dbReference type="Proteomes" id="UP000441208">
    <property type="component" value="Unassembled WGS sequence"/>
</dbReference>
<comment type="subcellular location">
    <subcellularLocation>
        <location evidence="1">Nucleus</location>
    </subcellularLocation>
</comment>
<proteinExistence type="inferred from homology"/>
<evidence type="ECO:0000313" key="9">
    <source>
        <dbReference type="EMBL" id="KAE9136727.1"/>
    </source>
</evidence>
<name>A0A6A3FQ70_9STRA</name>